<evidence type="ECO:0000313" key="2">
    <source>
        <dbReference type="EMBL" id="OIQ76313.1"/>
    </source>
</evidence>
<accession>A0A1J5PXV6</accession>
<name>A0A1J5PXV6_9ZZZZ</name>
<evidence type="ECO:0000256" key="1">
    <source>
        <dbReference type="SAM" id="Phobius"/>
    </source>
</evidence>
<keyword evidence="1" id="KW-0812">Transmembrane</keyword>
<dbReference type="InterPro" id="IPR008023">
    <property type="entry name" value="DUF748"/>
</dbReference>
<dbReference type="PANTHER" id="PTHR30441">
    <property type="entry name" value="DUF748 DOMAIN-CONTAINING PROTEIN"/>
    <property type="match status" value="1"/>
</dbReference>
<organism evidence="2">
    <name type="scientific">mine drainage metagenome</name>
    <dbReference type="NCBI Taxonomy" id="410659"/>
    <lineage>
        <taxon>unclassified sequences</taxon>
        <taxon>metagenomes</taxon>
        <taxon>ecological metagenomes</taxon>
    </lineage>
</organism>
<feature type="transmembrane region" description="Helical" evidence="1">
    <location>
        <begin position="21"/>
        <end position="43"/>
    </location>
</feature>
<gene>
    <name evidence="2" type="ORF">GALL_420100</name>
</gene>
<dbReference type="AlphaFoldDB" id="A0A1J5PXV6"/>
<dbReference type="EMBL" id="MLJW01001903">
    <property type="protein sequence ID" value="OIQ76313.1"/>
    <property type="molecule type" value="Genomic_DNA"/>
</dbReference>
<protein>
    <submittedName>
        <fullName evidence="2">AsmA family protein</fullName>
    </submittedName>
</protein>
<keyword evidence="1" id="KW-1133">Transmembrane helix</keyword>
<sequence length="730" mass="78141">MPESISRIWHVARRVLTSLPVLIVTGLFVLYVLLGYFAVGPLMRHYVPRIAQSQLDSRASVREVRFDPLRLTLTVDDLRLTTPQGQPLAGFSRLFVDFAPSSLFRWAWTFRQIRVDRPQVDVGIARGGAMNWDGLVRALQRGPKPQNPSDAVVRLVIDQLHITNGIVRYADADRDQPYSTRLTPLNLNLDNLSTLPHDRGDYALSLQLPEQHATLRWKGYVGLNPLVSGGQAELTGLDLAATARAVPGLKRVAQIAAGTATVRAAYSAVLGNSGLQWAVNDLGVQVDALSAKSGDASLQVQQTRLAQGRIDGSACTASLQALTLTGIAAASGASRLQLKNAQLQGASLDWGLMEGVLRGLDLQSLQARTGLATLDAAALRIAPVQFDLRQSVLQVPRITLQDARAHSGQEQAAPWLALPKLQVDAVRADLAQHRLQLGEVDVQAGSVRLTRLADGRFDLLQALSAGAEAAPAPKAQSASAQTTVTQRNSRGWTIDLQQLKATLQSLDYTDQSLKQTLGLQLKDIALGSGAVSAQINPGHAPALTLTGLGARLGALTLQSDKQDLATWAQASLGPTDIALPAEGAPRVQAGALQIDDLAARVRLAKDGLNWKQALQPASAALSKPMERASQTVGALPEISLESAQLRNFSAQLQDDAEPLPIRLDLIQGQASARNVSLNLRKPVPVQLRFAVRQGGRFDARGQIAPQPLAGSLAVQLHDLSLMPFGALLQP</sequence>
<dbReference type="GO" id="GO:0090313">
    <property type="term" value="P:regulation of protein targeting to membrane"/>
    <property type="evidence" value="ECO:0007669"/>
    <property type="project" value="TreeGrafter"/>
</dbReference>
<comment type="caution">
    <text evidence="2">The sequence shown here is derived from an EMBL/GenBank/DDBJ whole genome shotgun (WGS) entry which is preliminary data.</text>
</comment>
<dbReference type="Pfam" id="PF05359">
    <property type="entry name" value="DUF748"/>
    <property type="match status" value="1"/>
</dbReference>
<keyword evidence="1" id="KW-0472">Membrane</keyword>
<proteinExistence type="predicted"/>
<reference evidence="2" key="1">
    <citation type="submission" date="2016-10" db="EMBL/GenBank/DDBJ databases">
        <title>Sequence of Gallionella enrichment culture.</title>
        <authorList>
            <person name="Poehlein A."/>
            <person name="Muehling M."/>
            <person name="Daniel R."/>
        </authorList>
    </citation>
    <scope>NUCLEOTIDE SEQUENCE</scope>
</reference>
<dbReference type="GO" id="GO:0005886">
    <property type="term" value="C:plasma membrane"/>
    <property type="evidence" value="ECO:0007669"/>
    <property type="project" value="TreeGrafter"/>
</dbReference>
<dbReference type="PANTHER" id="PTHR30441:SF8">
    <property type="entry name" value="DUF748 DOMAIN-CONTAINING PROTEIN"/>
    <property type="match status" value="1"/>
</dbReference>
<dbReference type="InterPro" id="IPR052894">
    <property type="entry name" value="AsmA-related"/>
</dbReference>